<dbReference type="Proteomes" id="UP001165205">
    <property type="component" value="Unassembled WGS sequence"/>
</dbReference>
<comment type="caution">
    <text evidence="2">The sequence shown here is derived from an EMBL/GenBank/DDBJ whole genome shotgun (WGS) entry which is preliminary data.</text>
</comment>
<evidence type="ECO:0000313" key="2">
    <source>
        <dbReference type="EMBL" id="GMG28631.1"/>
    </source>
</evidence>
<gene>
    <name evidence="2" type="ORF">Aory04_000502700</name>
</gene>
<feature type="compositionally biased region" description="Polar residues" evidence="1">
    <location>
        <begin position="8"/>
        <end position="20"/>
    </location>
</feature>
<name>A0AAN4YGJ3_ASPOZ</name>
<protein>
    <submittedName>
        <fullName evidence="2">Unnamed protein product</fullName>
    </submittedName>
</protein>
<dbReference type="AlphaFoldDB" id="A0AAN4YGJ3"/>
<accession>A0AAN4YGJ3</accession>
<proteinExistence type="predicted"/>
<reference evidence="2" key="1">
    <citation type="submission" date="2023-04" db="EMBL/GenBank/DDBJ databases">
        <title>Aspergillus oryzae NBRC 4228.</title>
        <authorList>
            <person name="Ichikawa N."/>
            <person name="Sato H."/>
            <person name="Tonouchi N."/>
        </authorList>
    </citation>
    <scope>NUCLEOTIDE SEQUENCE</scope>
    <source>
        <strain evidence="2">NBRC 4228</strain>
    </source>
</reference>
<organism evidence="2 3">
    <name type="scientific">Aspergillus oryzae</name>
    <name type="common">Yellow koji mold</name>
    <dbReference type="NCBI Taxonomy" id="5062"/>
    <lineage>
        <taxon>Eukaryota</taxon>
        <taxon>Fungi</taxon>
        <taxon>Dikarya</taxon>
        <taxon>Ascomycota</taxon>
        <taxon>Pezizomycotina</taxon>
        <taxon>Eurotiomycetes</taxon>
        <taxon>Eurotiomycetidae</taxon>
        <taxon>Eurotiales</taxon>
        <taxon>Aspergillaceae</taxon>
        <taxon>Aspergillus</taxon>
        <taxon>Aspergillus subgen. Circumdati</taxon>
    </lineage>
</organism>
<dbReference type="EMBL" id="BSYA01000047">
    <property type="protein sequence ID" value="GMG28631.1"/>
    <property type="molecule type" value="Genomic_DNA"/>
</dbReference>
<evidence type="ECO:0000313" key="3">
    <source>
        <dbReference type="Proteomes" id="UP001165205"/>
    </source>
</evidence>
<sequence>MSLEPYASHTQINRTTNAQDTIFPEGTDGGFNPVVSVVPADGEDISKGMIGYITIGIGCDRAKPACETLRHLEEALKAERENRLNSDQYTPPKALSSGSSPLEIPHQFLSSWSATTYLLESYSFDAALSNFRWHLGFCGPRAAPFALTPSFSSTVYERTGFVLNIEDFLNQLAQSFKLQYPTHSTRTIVPKWPPRSLIQRSIEYFSKNRLYSIFPAVDIENTPLHLDPKALGNPDITTSPANYACLVALTALVTRIRGDDMAFADADPDAYVQAVLTLLPELMIDNANLRSLEALILLVSGSGGPGI</sequence>
<feature type="region of interest" description="Disordered" evidence="1">
    <location>
        <begin position="1"/>
        <end position="27"/>
    </location>
</feature>
<evidence type="ECO:0000256" key="1">
    <source>
        <dbReference type="SAM" id="MobiDB-lite"/>
    </source>
</evidence>